<gene>
    <name evidence="2" type="ORF">FHR83_001235</name>
</gene>
<dbReference type="PROSITE" id="PS00889">
    <property type="entry name" value="CNMP_BINDING_2"/>
    <property type="match status" value="1"/>
</dbReference>
<dbReference type="InterPro" id="IPR024344">
    <property type="entry name" value="MDMPI_metal-binding"/>
</dbReference>
<evidence type="ECO:0000259" key="1">
    <source>
        <dbReference type="Pfam" id="PF11716"/>
    </source>
</evidence>
<dbReference type="EMBL" id="JACHXF010000002">
    <property type="protein sequence ID" value="MBB3093586.1"/>
    <property type="molecule type" value="Genomic_DNA"/>
</dbReference>
<evidence type="ECO:0000313" key="3">
    <source>
        <dbReference type="Proteomes" id="UP000590749"/>
    </source>
</evidence>
<feature type="domain" description="Mycothiol-dependent maleylpyruvate isomerase metal-binding" evidence="1">
    <location>
        <begin position="7"/>
        <end position="80"/>
    </location>
</feature>
<reference evidence="2 3" key="1">
    <citation type="submission" date="2020-08" db="EMBL/GenBank/DDBJ databases">
        <title>Genomic Encyclopedia of Type Strains, Phase III (KMG-III): the genomes of soil and plant-associated and newly described type strains.</title>
        <authorList>
            <person name="Whitman W."/>
        </authorList>
    </citation>
    <scope>NUCLEOTIDE SEQUENCE [LARGE SCALE GENOMIC DNA]</scope>
    <source>
        <strain evidence="2 3">CECT 3287</strain>
    </source>
</reference>
<dbReference type="InterPro" id="IPR017517">
    <property type="entry name" value="Maleyloyr_isom"/>
</dbReference>
<dbReference type="InterPro" id="IPR018488">
    <property type="entry name" value="cNMP-bd_CS"/>
</dbReference>
<organism evidence="2 3">
    <name type="scientific">Actinoplanes campanulatus</name>
    <dbReference type="NCBI Taxonomy" id="113559"/>
    <lineage>
        <taxon>Bacteria</taxon>
        <taxon>Bacillati</taxon>
        <taxon>Actinomycetota</taxon>
        <taxon>Actinomycetes</taxon>
        <taxon>Micromonosporales</taxon>
        <taxon>Micromonosporaceae</taxon>
        <taxon>Actinoplanes</taxon>
    </lineage>
</organism>
<name>A0A7W5AC63_9ACTN</name>
<dbReference type="InterPro" id="IPR034660">
    <property type="entry name" value="DinB/YfiT-like"/>
</dbReference>
<comment type="caution">
    <text evidence="2">The sequence shown here is derived from an EMBL/GenBank/DDBJ whole genome shotgun (WGS) entry which is preliminary data.</text>
</comment>
<dbReference type="SUPFAM" id="SSF109854">
    <property type="entry name" value="DinB/YfiT-like putative metalloenzymes"/>
    <property type="match status" value="1"/>
</dbReference>
<dbReference type="Pfam" id="PF11716">
    <property type="entry name" value="MDMPI_N"/>
    <property type="match status" value="1"/>
</dbReference>
<dbReference type="AlphaFoldDB" id="A0A7W5AC63"/>
<dbReference type="GO" id="GO:0046872">
    <property type="term" value="F:metal ion binding"/>
    <property type="evidence" value="ECO:0007669"/>
    <property type="project" value="InterPro"/>
</dbReference>
<dbReference type="InterPro" id="IPR017519">
    <property type="entry name" value="CHP03085"/>
</dbReference>
<proteinExistence type="predicted"/>
<dbReference type="NCBIfam" id="TIGR03083">
    <property type="entry name" value="maleylpyruvate isomerase family mycothiol-dependent enzyme"/>
    <property type="match status" value="1"/>
</dbReference>
<sequence>MTNYARAERAALADLLLSEGPDAPTLCTGWTTRDLAAHIVVRERRPDSAVGLLIRPLAGYGERVRLARAALPYPDLIAQLRTPPVWSPVSNPLVDPLANTMEMFIHHEDVRRGGGAWAPRALDRELEAALWRNVRLIARAGLRRLGVTAAIEPAGFPAVRDSAEPQVRVTGDVGELAVFFFGRQRAARVAVDGSPEVVERLRTARLGI</sequence>
<keyword evidence="3" id="KW-1185">Reference proteome</keyword>
<evidence type="ECO:0000313" key="2">
    <source>
        <dbReference type="EMBL" id="MBB3093586.1"/>
    </source>
</evidence>
<dbReference type="NCBIfam" id="TIGR03085">
    <property type="entry name" value="TIGR03085 family metal-binding protein"/>
    <property type="match status" value="1"/>
</dbReference>
<dbReference type="Proteomes" id="UP000590749">
    <property type="component" value="Unassembled WGS sequence"/>
</dbReference>
<protein>
    <submittedName>
        <fullName evidence="2">Uncharacterized protein (TIGR03085 family)</fullName>
    </submittedName>
</protein>
<accession>A0A7W5AC63</accession>
<dbReference type="RefSeq" id="WP_183217472.1">
    <property type="nucleotide sequence ID" value="NZ_BMPW01000002.1"/>
</dbReference>